<feature type="domain" description="CBS" evidence="3">
    <location>
        <begin position="12"/>
        <end position="67"/>
    </location>
</feature>
<dbReference type="SUPFAM" id="SSF54631">
    <property type="entry name" value="CBS-domain pair"/>
    <property type="match status" value="2"/>
</dbReference>
<feature type="domain" description="CBS" evidence="3">
    <location>
        <begin position="76"/>
        <end position="137"/>
    </location>
</feature>
<dbReference type="PROSITE" id="PS51371">
    <property type="entry name" value="CBS"/>
    <property type="match status" value="4"/>
</dbReference>
<dbReference type="CDD" id="cd02205">
    <property type="entry name" value="CBS_pair_SF"/>
    <property type="match status" value="2"/>
</dbReference>
<feature type="domain" description="CBS" evidence="3">
    <location>
        <begin position="206"/>
        <end position="267"/>
    </location>
</feature>
<dbReference type="SMART" id="SM00116">
    <property type="entry name" value="CBS"/>
    <property type="match status" value="4"/>
</dbReference>
<organism evidence="4 5">
    <name type="scientific">Ramlibacter albus</name>
    <dbReference type="NCBI Taxonomy" id="2079448"/>
    <lineage>
        <taxon>Bacteria</taxon>
        <taxon>Pseudomonadati</taxon>
        <taxon>Pseudomonadota</taxon>
        <taxon>Betaproteobacteria</taxon>
        <taxon>Burkholderiales</taxon>
        <taxon>Comamonadaceae</taxon>
        <taxon>Ramlibacter</taxon>
    </lineage>
</organism>
<dbReference type="Proteomes" id="UP000596827">
    <property type="component" value="Unassembled WGS sequence"/>
</dbReference>
<reference evidence="4" key="1">
    <citation type="submission" date="2020-08" db="EMBL/GenBank/DDBJ databases">
        <title>Ramlibacter sp. GTP1 16S ribosomal RNA gene genome sequencing and assembly.</title>
        <authorList>
            <person name="Kang M."/>
        </authorList>
    </citation>
    <scope>NUCLEOTIDE SEQUENCE</scope>
    <source>
        <strain evidence="4">GTP1</strain>
    </source>
</reference>
<keyword evidence="5" id="KW-1185">Reference proteome</keyword>
<dbReference type="Gene3D" id="3.10.580.10">
    <property type="entry name" value="CBS-domain"/>
    <property type="match status" value="2"/>
</dbReference>
<name>A0A923S1T8_9BURK</name>
<dbReference type="InterPro" id="IPR000014">
    <property type="entry name" value="PAS"/>
</dbReference>
<dbReference type="PANTHER" id="PTHR43080">
    <property type="entry name" value="CBS DOMAIN-CONTAINING PROTEIN CBSX3, MITOCHONDRIAL"/>
    <property type="match status" value="1"/>
</dbReference>
<sequence>MAIHRKLISEVMNRDVFAVGVEKPASDALRMMQEHRVSSILVLDAGMILGIITERDIVRAWSRDHEIARDSCADLMQSPVVTVTANTRCLDAYHMMASRGLRHLAVTDDAGQVVGMVSEGDVMRNYGLEYYMNFKDVASVMNAEFCKLPPSAPVSEALKLMIQHHQSCVVAVDGKGKPLGVLSERDAVRLCRLEAQPDQMSLGAAMVSPVVTVKPRKRLHVAVKFMEQNRIRRLVVVDEQGVACGLLTHHEVARGLDGDYVQYLKDIIELQKNTNSLLMHERGIDERLVLANILRSVTGTAFLASDLEFRISFATPLAAEMLGLSARDIDGADLRDALKRAGWKDAHESLPVTRLRDAGARRFMVNTAGGPTAIQVTVMVDAKNDPQGYLVLAQRG</sequence>
<dbReference type="Pfam" id="PF00571">
    <property type="entry name" value="CBS"/>
    <property type="match status" value="4"/>
</dbReference>
<accession>A0A923S1T8</accession>
<dbReference type="PANTHER" id="PTHR43080:SF2">
    <property type="entry name" value="CBS DOMAIN-CONTAINING PROTEIN"/>
    <property type="match status" value="1"/>
</dbReference>
<dbReference type="InterPro" id="IPR000644">
    <property type="entry name" value="CBS_dom"/>
</dbReference>
<dbReference type="InterPro" id="IPR051257">
    <property type="entry name" value="Diverse_CBS-Domain"/>
</dbReference>
<evidence type="ECO:0000256" key="2">
    <source>
        <dbReference type="PROSITE-ProRule" id="PRU00703"/>
    </source>
</evidence>
<protein>
    <submittedName>
        <fullName evidence="4">CBS domain-containing protein</fullName>
    </submittedName>
</protein>
<evidence type="ECO:0000313" key="5">
    <source>
        <dbReference type="Proteomes" id="UP000596827"/>
    </source>
</evidence>
<comment type="caution">
    <text evidence="4">The sequence shown here is derived from an EMBL/GenBank/DDBJ whole genome shotgun (WGS) entry which is preliminary data.</text>
</comment>
<dbReference type="EMBL" id="JACORU010000001">
    <property type="protein sequence ID" value="MBC5764048.1"/>
    <property type="molecule type" value="Genomic_DNA"/>
</dbReference>
<evidence type="ECO:0000256" key="1">
    <source>
        <dbReference type="ARBA" id="ARBA00023122"/>
    </source>
</evidence>
<evidence type="ECO:0000313" key="4">
    <source>
        <dbReference type="EMBL" id="MBC5764048.1"/>
    </source>
</evidence>
<gene>
    <name evidence="4" type="ORF">H8R02_06270</name>
</gene>
<dbReference type="AlphaFoldDB" id="A0A923S1T8"/>
<dbReference type="CDD" id="cd00130">
    <property type="entry name" value="PAS"/>
    <property type="match status" value="1"/>
</dbReference>
<feature type="domain" description="CBS" evidence="3">
    <location>
        <begin position="141"/>
        <end position="200"/>
    </location>
</feature>
<keyword evidence="1 2" id="KW-0129">CBS domain</keyword>
<dbReference type="InterPro" id="IPR046342">
    <property type="entry name" value="CBS_dom_sf"/>
</dbReference>
<dbReference type="RefSeq" id="WP_187080451.1">
    <property type="nucleotide sequence ID" value="NZ_JACORU010000001.1"/>
</dbReference>
<evidence type="ECO:0000259" key="3">
    <source>
        <dbReference type="PROSITE" id="PS51371"/>
    </source>
</evidence>
<proteinExistence type="predicted"/>